<name>A0AB34GYZ5_ESCRO</name>
<dbReference type="EMBL" id="JAIQCJ010002068">
    <property type="protein sequence ID" value="KAJ8784177.1"/>
    <property type="molecule type" value="Genomic_DNA"/>
</dbReference>
<sequence length="155" mass="16747">MQGPPAPAPAPVPSSPRGSPRGSPGLFRKLLENQSIRLQRRFTVAHPLWSHGQWQLVERGAVVTVVPDGAISGRDWGPGSGRAPPGHQKLAKRGPRRGLQSEHRGVKDVKGVRLGEGRSLRGPCASVYLSNRWTDTPFPQSVRAPPRCPRHGTTA</sequence>
<organism evidence="2 3">
    <name type="scientific">Eschrichtius robustus</name>
    <name type="common">California gray whale</name>
    <name type="synonym">Eschrichtius gibbosus</name>
    <dbReference type="NCBI Taxonomy" id="9764"/>
    <lineage>
        <taxon>Eukaryota</taxon>
        <taxon>Metazoa</taxon>
        <taxon>Chordata</taxon>
        <taxon>Craniata</taxon>
        <taxon>Vertebrata</taxon>
        <taxon>Euteleostomi</taxon>
        <taxon>Mammalia</taxon>
        <taxon>Eutheria</taxon>
        <taxon>Laurasiatheria</taxon>
        <taxon>Artiodactyla</taxon>
        <taxon>Whippomorpha</taxon>
        <taxon>Cetacea</taxon>
        <taxon>Mysticeti</taxon>
        <taxon>Eschrichtiidae</taxon>
        <taxon>Eschrichtius</taxon>
    </lineage>
</organism>
<gene>
    <name evidence="2" type="ORF">J1605_008507</name>
</gene>
<accession>A0AB34GYZ5</accession>
<keyword evidence="3" id="KW-1185">Reference proteome</keyword>
<feature type="region of interest" description="Disordered" evidence="1">
    <location>
        <begin position="69"/>
        <end position="114"/>
    </location>
</feature>
<comment type="caution">
    <text evidence="2">The sequence shown here is derived from an EMBL/GenBank/DDBJ whole genome shotgun (WGS) entry which is preliminary data.</text>
</comment>
<evidence type="ECO:0000313" key="3">
    <source>
        <dbReference type="Proteomes" id="UP001159641"/>
    </source>
</evidence>
<evidence type="ECO:0000256" key="1">
    <source>
        <dbReference type="SAM" id="MobiDB-lite"/>
    </source>
</evidence>
<reference evidence="2 3" key="1">
    <citation type="submission" date="2022-11" db="EMBL/GenBank/DDBJ databases">
        <title>Whole genome sequence of Eschrichtius robustus ER-17-0199.</title>
        <authorList>
            <person name="Bruniche-Olsen A."/>
            <person name="Black A.N."/>
            <person name="Fields C.J."/>
            <person name="Walden K."/>
            <person name="Dewoody J.A."/>
        </authorList>
    </citation>
    <scope>NUCLEOTIDE SEQUENCE [LARGE SCALE GENOMIC DNA]</scope>
    <source>
        <strain evidence="2">ER-17-0199</strain>
        <tissue evidence="2">Blubber</tissue>
    </source>
</reference>
<feature type="region of interest" description="Disordered" evidence="1">
    <location>
        <begin position="134"/>
        <end position="155"/>
    </location>
</feature>
<feature type="region of interest" description="Disordered" evidence="1">
    <location>
        <begin position="1"/>
        <end position="26"/>
    </location>
</feature>
<dbReference type="AlphaFoldDB" id="A0AB34GYZ5"/>
<feature type="compositionally biased region" description="Low complexity" evidence="1">
    <location>
        <begin position="15"/>
        <end position="25"/>
    </location>
</feature>
<dbReference type="Proteomes" id="UP001159641">
    <property type="component" value="Unassembled WGS sequence"/>
</dbReference>
<evidence type="ECO:0000313" key="2">
    <source>
        <dbReference type="EMBL" id="KAJ8784177.1"/>
    </source>
</evidence>
<feature type="compositionally biased region" description="Basic and acidic residues" evidence="1">
    <location>
        <begin position="99"/>
        <end position="114"/>
    </location>
</feature>
<feature type="compositionally biased region" description="Pro residues" evidence="1">
    <location>
        <begin position="1"/>
        <end position="14"/>
    </location>
</feature>
<protein>
    <submittedName>
        <fullName evidence="2">Uncharacterized protein</fullName>
    </submittedName>
</protein>
<proteinExistence type="predicted"/>